<feature type="domain" description="Orc1-like AAA ATPase" evidence="2">
    <location>
        <begin position="148"/>
        <end position="273"/>
    </location>
</feature>
<dbReference type="Gene3D" id="3.40.50.300">
    <property type="entry name" value="P-loop containing nucleotide triphosphate hydrolases"/>
    <property type="match status" value="1"/>
</dbReference>
<name>A0A160T190_9CHLR</name>
<evidence type="ECO:0000313" key="5">
    <source>
        <dbReference type="Proteomes" id="UP000215027"/>
    </source>
</evidence>
<dbReference type="InterPro" id="IPR019734">
    <property type="entry name" value="TPR_rpt"/>
</dbReference>
<dbReference type="KEGG" id="pbf:CFX0092_A1021"/>
<dbReference type="InterPro" id="IPR045435">
    <property type="entry name" value="EAD7"/>
</dbReference>
<dbReference type="InterPro" id="IPR027417">
    <property type="entry name" value="P-loop_NTPase"/>
</dbReference>
<dbReference type="InterPro" id="IPR041664">
    <property type="entry name" value="AAA_16"/>
</dbReference>
<gene>
    <name evidence="4" type="ORF">CFX0092_A1021</name>
</gene>
<dbReference type="PANTHER" id="PTHR47691">
    <property type="entry name" value="REGULATOR-RELATED"/>
    <property type="match status" value="1"/>
</dbReference>
<reference evidence="4" key="1">
    <citation type="submission" date="2016-01" db="EMBL/GenBank/DDBJ databases">
        <authorList>
            <person name="Mcilroy J.S."/>
            <person name="Karst M S."/>
            <person name="Albertsen M."/>
        </authorList>
    </citation>
    <scope>NUCLEOTIDE SEQUENCE</scope>
    <source>
        <strain evidence="4">Cfx-K</strain>
    </source>
</reference>
<dbReference type="InterPro" id="IPR011990">
    <property type="entry name" value="TPR-like_helical_dom_sf"/>
</dbReference>
<dbReference type="PANTHER" id="PTHR47691:SF3">
    <property type="entry name" value="HTH-TYPE TRANSCRIPTIONAL REGULATOR RV0890C-RELATED"/>
    <property type="match status" value="1"/>
</dbReference>
<feature type="repeat" description="TPR" evidence="1">
    <location>
        <begin position="618"/>
        <end position="651"/>
    </location>
</feature>
<evidence type="ECO:0000259" key="2">
    <source>
        <dbReference type="Pfam" id="PF13191"/>
    </source>
</evidence>
<dbReference type="AlphaFoldDB" id="A0A160T190"/>
<keyword evidence="1" id="KW-0802">TPR repeat</keyword>
<dbReference type="EMBL" id="LN890655">
    <property type="protein sequence ID" value="CUS02899.2"/>
    <property type="molecule type" value="Genomic_DNA"/>
</dbReference>
<evidence type="ECO:0000256" key="1">
    <source>
        <dbReference type="PROSITE-ProRule" id="PRU00339"/>
    </source>
</evidence>
<evidence type="ECO:0000259" key="3">
    <source>
        <dbReference type="Pfam" id="PF19960"/>
    </source>
</evidence>
<dbReference type="OrthoDB" id="149163at2"/>
<dbReference type="SMART" id="SM00028">
    <property type="entry name" value="TPR"/>
    <property type="match status" value="7"/>
</dbReference>
<evidence type="ECO:0000313" key="4">
    <source>
        <dbReference type="EMBL" id="CUS02899.2"/>
    </source>
</evidence>
<dbReference type="Pfam" id="PF19960">
    <property type="entry name" value="EAD7"/>
    <property type="match status" value="1"/>
</dbReference>
<dbReference type="SUPFAM" id="SSF52540">
    <property type="entry name" value="P-loop containing nucleoside triphosphate hydrolases"/>
    <property type="match status" value="1"/>
</dbReference>
<protein>
    <submittedName>
        <fullName evidence="4">Uncharacterized protein</fullName>
    </submittedName>
</protein>
<dbReference type="Gene3D" id="1.25.40.10">
    <property type="entry name" value="Tetratricopeptide repeat domain"/>
    <property type="match status" value="2"/>
</dbReference>
<accession>A0A160T190</accession>
<dbReference type="Pfam" id="PF13191">
    <property type="entry name" value="AAA_16"/>
    <property type="match status" value="1"/>
</dbReference>
<keyword evidence="5" id="KW-1185">Reference proteome</keyword>
<organism evidence="4 5">
    <name type="scientific">Candidatus Promineifilum breve</name>
    <dbReference type="NCBI Taxonomy" id="1806508"/>
    <lineage>
        <taxon>Bacteria</taxon>
        <taxon>Bacillati</taxon>
        <taxon>Chloroflexota</taxon>
        <taxon>Ardenticatenia</taxon>
        <taxon>Candidatus Promineifilales</taxon>
        <taxon>Candidatus Promineifilaceae</taxon>
        <taxon>Candidatus Promineifilum</taxon>
    </lineage>
</organism>
<dbReference type="Proteomes" id="UP000215027">
    <property type="component" value="Chromosome I"/>
</dbReference>
<dbReference type="PROSITE" id="PS50005">
    <property type="entry name" value="TPR"/>
    <property type="match status" value="1"/>
</dbReference>
<proteinExistence type="predicted"/>
<sequence length="942" mass="102676">MDELQMVAFALGVDWDELKGTTKSLKTVALIQYADRRGEMSGLLALLSEERPALVFPTIPPAPAASLIDEEPDRQLTSIQVQSQSGGVVNVGNIITGHVDGDIVQGDKVSGGIVITGSVTGDVHINYTIRPDVPRPPPPAAIPEIPLFVGRESELTYFQTMLDRSGLAVISGMAGMGKTTLAAVMARRLAAPERTFWHVFHEGEGVESVIWRLAGFLAFRGQDELWRLLQNARLTNGRPPPPESLFDYLTQLLRGRDYLLCFDDFQHVDEDPLLHQLVEQLRILLGGGELRMIITTRRIPEFVQRVVAFEPLGGMSLADTRQLLEGQEVYLSSDRLEQLYHYTGGNAQLLSLAVDVLRDAGDAASLLDRLIDADNIERYLLDEVDGRLTRDERQVMSAVAVLQGYPAGRNALEAVLDGRSARRVLRDLADRSLLTVSRVDEERLYSQHAIVRDFYYSSLGRAQRQEMHRRAGHFYRGEGLDSLLAARHYYLGGAFVEAADLATTDVRAMINRGQTQQLGRLLAGFEHSQLDAMRWAAVKNAEGQIFLYLGESQPARDAFQAALATLESLPAADESGRAAARACLGMGELLTQQAPEEALGWLERGLALVAGLDSETEAALTLQMGELFMFTGRFDEAQEMLARGLAALPSGPGQWRASALENLGAVAVMARGDVAAAYALAEQALMVSEELEDSFRIARLKSMMGGLSQMSDDWPAARRFLEEAVAIAERLGNRKILAQAAMNEGVLLVYLGDYDAARQRLSAALVAARQTGQLYGVVLALLSLADVAVLAADWNEVTTLINEAQQLSEELQLHFQLPRIRQLQATVALGRGDGEAALARVDESIAAADANGDQPAVGVSERMRGQALAYLGRGPEAEVAFRRSAEILEPLDRFETARTRAAWGATLARQGGQGEGVRLIAQARATFEALGARGELARLPDP</sequence>
<feature type="domain" description="Effector-associated" evidence="3">
    <location>
        <begin position="1"/>
        <end position="52"/>
    </location>
</feature>
<dbReference type="SUPFAM" id="SSF48452">
    <property type="entry name" value="TPR-like"/>
    <property type="match status" value="2"/>
</dbReference>